<dbReference type="Proteomes" id="UP000789508">
    <property type="component" value="Unassembled WGS sequence"/>
</dbReference>
<evidence type="ECO:0000256" key="1">
    <source>
        <dbReference type="SAM" id="MobiDB-lite"/>
    </source>
</evidence>
<sequence>SQSGSYEPRTIPNLNAFISPESTLNEFSKMHITHTPQQESYSNGLPSMKIPPSQRTMSDTATSFLLGNSKNQHKRSHSLSEEEDKVEICAFMSSQNYHPVHDSKSRVIAASSRLGQNRIDFLQQLTIKNLNENFNQKLHSNLNRNAKLNGNISINGNFNGNGNGNFNGNDNGNPNESFNSNLNRNAKLNENNQRVNGNCNGNLNGNDNGNFNGNDNGNPNESFN</sequence>
<gene>
    <name evidence="2" type="ORF">ALEPTO_LOCUS13922</name>
</gene>
<feature type="compositionally biased region" description="Low complexity" evidence="1">
    <location>
        <begin position="166"/>
        <end position="224"/>
    </location>
</feature>
<evidence type="ECO:0000313" key="3">
    <source>
        <dbReference type="Proteomes" id="UP000789508"/>
    </source>
</evidence>
<evidence type="ECO:0000313" key="2">
    <source>
        <dbReference type="EMBL" id="CAG8766752.1"/>
    </source>
</evidence>
<feature type="region of interest" description="Disordered" evidence="1">
    <location>
        <begin position="163"/>
        <end position="224"/>
    </location>
</feature>
<accession>A0A9N9NXX5</accession>
<keyword evidence="3" id="KW-1185">Reference proteome</keyword>
<name>A0A9N9NXX5_9GLOM</name>
<organism evidence="2 3">
    <name type="scientific">Ambispora leptoticha</name>
    <dbReference type="NCBI Taxonomy" id="144679"/>
    <lineage>
        <taxon>Eukaryota</taxon>
        <taxon>Fungi</taxon>
        <taxon>Fungi incertae sedis</taxon>
        <taxon>Mucoromycota</taxon>
        <taxon>Glomeromycotina</taxon>
        <taxon>Glomeromycetes</taxon>
        <taxon>Archaeosporales</taxon>
        <taxon>Ambisporaceae</taxon>
        <taxon>Ambispora</taxon>
    </lineage>
</organism>
<comment type="caution">
    <text evidence="2">The sequence shown here is derived from an EMBL/GenBank/DDBJ whole genome shotgun (WGS) entry which is preliminary data.</text>
</comment>
<proteinExistence type="predicted"/>
<feature type="non-terminal residue" evidence="2">
    <location>
        <position position="1"/>
    </location>
</feature>
<dbReference type="AlphaFoldDB" id="A0A9N9NXX5"/>
<reference evidence="2" key="1">
    <citation type="submission" date="2021-06" db="EMBL/GenBank/DDBJ databases">
        <authorList>
            <person name="Kallberg Y."/>
            <person name="Tangrot J."/>
            <person name="Rosling A."/>
        </authorList>
    </citation>
    <scope>NUCLEOTIDE SEQUENCE</scope>
    <source>
        <strain evidence="2">FL130A</strain>
    </source>
</reference>
<dbReference type="EMBL" id="CAJVPS010049743">
    <property type="protein sequence ID" value="CAG8766752.1"/>
    <property type="molecule type" value="Genomic_DNA"/>
</dbReference>
<protein>
    <submittedName>
        <fullName evidence="2">6824_t:CDS:1</fullName>
    </submittedName>
</protein>
<feature type="non-terminal residue" evidence="2">
    <location>
        <position position="224"/>
    </location>
</feature>